<reference evidence="1" key="1">
    <citation type="submission" date="2023-03" db="EMBL/GenBank/DDBJ databases">
        <title>Massive genome expansion in bonnet fungi (Mycena s.s.) driven by repeated elements and novel gene families across ecological guilds.</title>
        <authorList>
            <consortium name="Lawrence Berkeley National Laboratory"/>
            <person name="Harder C.B."/>
            <person name="Miyauchi S."/>
            <person name="Viragh M."/>
            <person name="Kuo A."/>
            <person name="Thoen E."/>
            <person name="Andreopoulos B."/>
            <person name="Lu D."/>
            <person name="Skrede I."/>
            <person name="Drula E."/>
            <person name="Henrissat B."/>
            <person name="Morin E."/>
            <person name="Kohler A."/>
            <person name="Barry K."/>
            <person name="LaButti K."/>
            <person name="Morin E."/>
            <person name="Salamov A."/>
            <person name="Lipzen A."/>
            <person name="Mereny Z."/>
            <person name="Hegedus B."/>
            <person name="Baldrian P."/>
            <person name="Stursova M."/>
            <person name="Weitz H."/>
            <person name="Taylor A."/>
            <person name="Grigoriev I.V."/>
            <person name="Nagy L.G."/>
            <person name="Martin F."/>
            <person name="Kauserud H."/>
        </authorList>
    </citation>
    <scope>NUCLEOTIDE SEQUENCE</scope>
    <source>
        <strain evidence="1">9284</strain>
    </source>
</reference>
<accession>A0AAD7B922</accession>
<gene>
    <name evidence="2" type="ORF">FB45DRAFT_1080463</name>
    <name evidence="1" type="ORF">FB45DRAFT_993072</name>
</gene>
<evidence type="ECO:0000313" key="3">
    <source>
        <dbReference type="Proteomes" id="UP001221142"/>
    </source>
</evidence>
<proteinExistence type="predicted"/>
<keyword evidence="3" id="KW-1185">Reference proteome</keyword>
<dbReference type="EMBL" id="JARKIF010000027">
    <property type="protein sequence ID" value="KAJ7614163.1"/>
    <property type="molecule type" value="Genomic_DNA"/>
</dbReference>
<evidence type="ECO:0000313" key="2">
    <source>
        <dbReference type="EMBL" id="KAJ7628970.1"/>
    </source>
</evidence>
<organism evidence="1 3">
    <name type="scientific">Roridomyces roridus</name>
    <dbReference type="NCBI Taxonomy" id="1738132"/>
    <lineage>
        <taxon>Eukaryota</taxon>
        <taxon>Fungi</taxon>
        <taxon>Dikarya</taxon>
        <taxon>Basidiomycota</taxon>
        <taxon>Agaricomycotina</taxon>
        <taxon>Agaricomycetes</taxon>
        <taxon>Agaricomycetidae</taxon>
        <taxon>Agaricales</taxon>
        <taxon>Marasmiineae</taxon>
        <taxon>Mycenaceae</taxon>
        <taxon>Roridomyces</taxon>
    </lineage>
</organism>
<dbReference type="AlphaFoldDB" id="A0AAD7B922"/>
<sequence>MDSLPTLTSSPLRHPSSCASLSISLLDLLNETLPTPPALTLSVGSGPGLLEALFLERHPHRTNSFLGVEVRVTHPRTVNRFLPDLNVVVVPGTWAIAPEAARAEALLFVYPRQPGLISVYLERAKQVHMVVWIGPRCDVLDFVGVLREWGEESVTVSEGLVGEGEAVMVFFARKETKSYLTKT</sequence>
<dbReference type="EMBL" id="JARKIF010000010">
    <property type="protein sequence ID" value="KAJ7628970.1"/>
    <property type="molecule type" value="Genomic_DNA"/>
</dbReference>
<comment type="caution">
    <text evidence="1">The sequence shown here is derived from an EMBL/GenBank/DDBJ whole genome shotgun (WGS) entry which is preliminary data.</text>
</comment>
<dbReference type="Proteomes" id="UP001221142">
    <property type="component" value="Unassembled WGS sequence"/>
</dbReference>
<protein>
    <submittedName>
        <fullName evidence="1">Uncharacterized protein</fullName>
    </submittedName>
</protein>
<name>A0AAD7B922_9AGAR</name>
<evidence type="ECO:0000313" key="1">
    <source>
        <dbReference type="EMBL" id="KAJ7614163.1"/>
    </source>
</evidence>